<reference evidence="2" key="1">
    <citation type="submission" date="2020-05" db="EMBL/GenBank/DDBJ databases">
        <authorList>
            <person name="Chiriac C."/>
            <person name="Salcher M."/>
            <person name="Ghai R."/>
            <person name="Kavagutti S V."/>
        </authorList>
    </citation>
    <scope>NUCLEOTIDE SEQUENCE</scope>
</reference>
<dbReference type="NCBIfam" id="TIGR01552">
    <property type="entry name" value="phd_fam"/>
    <property type="match status" value="1"/>
</dbReference>
<gene>
    <name evidence="2" type="ORF">UFOPK1493_02363</name>
</gene>
<comment type="similarity">
    <text evidence="1">Belongs to the phD/YefM antitoxin family.</text>
</comment>
<protein>
    <submittedName>
        <fullName evidence="2">Unannotated protein</fullName>
    </submittedName>
</protein>
<accession>A0A6J6E455</accession>
<proteinExistence type="inferred from homology"/>
<evidence type="ECO:0000313" key="2">
    <source>
        <dbReference type="EMBL" id="CAB4570596.1"/>
    </source>
</evidence>
<dbReference type="EMBL" id="CAEZSR010000094">
    <property type="protein sequence ID" value="CAB4570596.1"/>
    <property type="molecule type" value="Genomic_DNA"/>
</dbReference>
<dbReference type="AlphaFoldDB" id="A0A6J6E455"/>
<organism evidence="2">
    <name type="scientific">freshwater metagenome</name>
    <dbReference type="NCBI Taxonomy" id="449393"/>
    <lineage>
        <taxon>unclassified sequences</taxon>
        <taxon>metagenomes</taxon>
        <taxon>ecological metagenomes</taxon>
    </lineage>
</organism>
<evidence type="ECO:0000256" key="1">
    <source>
        <dbReference type="ARBA" id="ARBA00009981"/>
    </source>
</evidence>
<sequence length="80" mass="9009">MPEISATEASRSFADLLDAVEHRGETFVIVRRGKVIAQLEPAHVASGARVKDVLRRHRIDPAWSEDVDALRSQLVTEERF</sequence>
<dbReference type="SUPFAM" id="SSF143120">
    <property type="entry name" value="YefM-like"/>
    <property type="match status" value="1"/>
</dbReference>
<name>A0A6J6E455_9ZZZZ</name>
<dbReference type="InterPro" id="IPR036165">
    <property type="entry name" value="YefM-like_sf"/>
</dbReference>
<dbReference type="Gene3D" id="3.40.1620.10">
    <property type="entry name" value="YefM-like domain"/>
    <property type="match status" value="1"/>
</dbReference>